<dbReference type="KEGG" id="vg:80019226"/>
<name>A0A2U8UP19_9CAUD</name>
<dbReference type="EMBL" id="MH155870">
    <property type="protein sequence ID" value="AWN05231.1"/>
    <property type="molecule type" value="Genomic_DNA"/>
</dbReference>
<accession>A0A2U8UP19</accession>
<keyword evidence="2" id="KW-1185">Reference proteome</keyword>
<sequence>MSQEEWLEKWLSEAPELDEETADEILELMKLK</sequence>
<dbReference type="GeneID" id="80019226"/>
<dbReference type="Proteomes" id="UP000247188">
    <property type="component" value="Segment"/>
</dbReference>
<organism evidence="1 2">
    <name type="scientific">Streptomyces phage Ibantik</name>
    <dbReference type="NCBI Taxonomy" id="2182397"/>
    <lineage>
        <taxon>Viruses</taxon>
        <taxon>Duplodnaviria</taxon>
        <taxon>Heunggongvirae</taxon>
        <taxon>Uroviricota</taxon>
        <taxon>Caudoviricetes</taxon>
        <taxon>Ibantikvirus</taxon>
        <taxon>Ibantikvirus ibantik</taxon>
    </lineage>
</organism>
<reference evidence="2" key="1">
    <citation type="submission" date="2018-04" db="EMBL/GenBank/DDBJ databases">
        <authorList>
            <person name="Go L.Y."/>
            <person name="Mitchell J.A."/>
        </authorList>
    </citation>
    <scope>NUCLEOTIDE SEQUENCE [LARGE SCALE GENOMIC DNA]</scope>
</reference>
<evidence type="ECO:0000313" key="1">
    <source>
        <dbReference type="EMBL" id="AWN05231.1"/>
    </source>
</evidence>
<protein>
    <submittedName>
        <fullName evidence="1">Uncharacterized protein</fullName>
    </submittedName>
</protein>
<dbReference type="RefSeq" id="YP_010754630.1">
    <property type="nucleotide sequence ID" value="NC_073462.1"/>
</dbReference>
<proteinExistence type="predicted"/>
<evidence type="ECO:0000313" key="2">
    <source>
        <dbReference type="Proteomes" id="UP000247188"/>
    </source>
</evidence>
<gene>
    <name evidence="1" type="primary">6</name>
    <name evidence="1" type="ORF">SEA_IBANTIK_6</name>
</gene>